<name>A0A1J3HD01_NOCCA</name>
<organism evidence="2">
    <name type="scientific">Noccaea caerulescens</name>
    <name type="common">Alpine penny-cress</name>
    <name type="synonym">Thlaspi caerulescens</name>
    <dbReference type="NCBI Taxonomy" id="107243"/>
    <lineage>
        <taxon>Eukaryota</taxon>
        <taxon>Viridiplantae</taxon>
        <taxon>Streptophyta</taxon>
        <taxon>Embryophyta</taxon>
        <taxon>Tracheophyta</taxon>
        <taxon>Spermatophyta</taxon>
        <taxon>Magnoliopsida</taxon>
        <taxon>eudicotyledons</taxon>
        <taxon>Gunneridae</taxon>
        <taxon>Pentapetalae</taxon>
        <taxon>rosids</taxon>
        <taxon>malvids</taxon>
        <taxon>Brassicales</taxon>
        <taxon>Brassicaceae</taxon>
        <taxon>Coluteocarpeae</taxon>
        <taxon>Noccaea</taxon>
    </lineage>
</organism>
<protein>
    <submittedName>
        <fullName evidence="2">Uncharacterized protein</fullName>
    </submittedName>
</protein>
<dbReference type="EMBL" id="GEVL01011154">
    <property type="protein sequence ID" value="JAU66187.1"/>
    <property type="molecule type" value="Transcribed_RNA"/>
</dbReference>
<feature type="region of interest" description="Disordered" evidence="1">
    <location>
        <begin position="17"/>
        <end position="46"/>
    </location>
</feature>
<accession>A0A1J3HD01</accession>
<feature type="compositionally biased region" description="Basic and acidic residues" evidence="1">
    <location>
        <begin position="22"/>
        <end position="46"/>
    </location>
</feature>
<proteinExistence type="predicted"/>
<gene>
    <name evidence="2" type="ORF">LE_TR5767_c0_g1_i1_g.21341</name>
</gene>
<dbReference type="AlphaFoldDB" id="A0A1J3HD01"/>
<sequence>METLQRREQGRSRLIKIIQNADKSDSDTERWEQRTSHKQKRDDDRLLRQLRDRSNLAEEDREKSRGIKRIDLIAGAGRRGRGQASRDCLCDPTLGSAAIAARSPPTNGLPT</sequence>
<evidence type="ECO:0000313" key="2">
    <source>
        <dbReference type="EMBL" id="JAU66187.1"/>
    </source>
</evidence>
<reference evidence="2" key="1">
    <citation type="submission" date="2016-07" db="EMBL/GenBank/DDBJ databases">
        <title>De novo transcriptome assembly of four accessions of the metal hyperaccumulator plant Noccaea caerulescens.</title>
        <authorList>
            <person name="Blande D."/>
            <person name="Halimaa P."/>
            <person name="Tervahauta A.I."/>
            <person name="Aarts M.G."/>
            <person name="Karenlampi S.O."/>
        </authorList>
    </citation>
    <scope>NUCLEOTIDE SEQUENCE</scope>
</reference>
<evidence type="ECO:0000256" key="1">
    <source>
        <dbReference type="SAM" id="MobiDB-lite"/>
    </source>
</evidence>